<dbReference type="InterPro" id="IPR020955">
    <property type="entry name" value="Uncharacterised_Atu4866"/>
</dbReference>
<protein>
    <recommendedName>
        <fullName evidence="3">Ligand-binding protein with streptavidin-like fold</fullName>
    </recommendedName>
</protein>
<keyword evidence="2" id="KW-1185">Reference proteome</keyword>
<dbReference type="Gene3D" id="2.30.40.10">
    <property type="entry name" value="Urease, subunit C, domain 1"/>
    <property type="match status" value="1"/>
</dbReference>
<name>A0ABP6Z469_9ACTN</name>
<dbReference type="InterPro" id="IPR038646">
    <property type="entry name" value="Atu4866-like_sf"/>
</dbReference>
<accession>A0ABP6Z469</accession>
<organism evidence="1 2">
    <name type="scientific">Kineosporia mesophila</name>
    <dbReference type="NCBI Taxonomy" id="566012"/>
    <lineage>
        <taxon>Bacteria</taxon>
        <taxon>Bacillati</taxon>
        <taxon>Actinomycetota</taxon>
        <taxon>Actinomycetes</taxon>
        <taxon>Kineosporiales</taxon>
        <taxon>Kineosporiaceae</taxon>
        <taxon>Kineosporia</taxon>
    </lineage>
</organism>
<evidence type="ECO:0008006" key="3">
    <source>
        <dbReference type="Google" id="ProtNLM"/>
    </source>
</evidence>
<dbReference type="EMBL" id="BAAAZO010000001">
    <property type="protein sequence ID" value="GAA3594296.1"/>
    <property type="molecule type" value="Genomic_DNA"/>
</dbReference>
<evidence type="ECO:0000313" key="2">
    <source>
        <dbReference type="Proteomes" id="UP001501074"/>
    </source>
</evidence>
<evidence type="ECO:0000313" key="1">
    <source>
        <dbReference type="EMBL" id="GAA3594296.1"/>
    </source>
</evidence>
<dbReference type="RefSeq" id="WP_231484184.1">
    <property type="nucleotide sequence ID" value="NZ_BAAAZO010000001.1"/>
</dbReference>
<gene>
    <name evidence="1" type="ORF">GCM10022223_06660</name>
</gene>
<dbReference type="SUPFAM" id="SSF51338">
    <property type="entry name" value="Composite domain of metallo-dependent hydrolases"/>
    <property type="match status" value="1"/>
</dbReference>
<dbReference type="Gene3D" id="2.40.128.290">
    <property type="entry name" value="Uncharacterised protein Atu4866, PF11512"/>
    <property type="match status" value="1"/>
</dbReference>
<sequence length="216" mass="23670">MTDLLLTEVTVLTVSSTSSSIPADVRVTDGRIAAVGGVQRQPTARPTRTTRTIDGRGATVVPLVQGTLEQLVPAAERFRDKEIAVGNEACFVVVDRPVTQREALGALIVRPADLRAVVLDGEVVVTRGGAEVFLEPLPEGDARLGIWIDRTGYLHQELDGRGRYDETRAGRRHAWEGQYWVRGNRVVYLDDTGFWAFGEFSDAELHHAGYVMSLGE</sequence>
<dbReference type="InterPro" id="IPR011059">
    <property type="entry name" value="Metal-dep_hydrolase_composite"/>
</dbReference>
<proteinExistence type="predicted"/>
<dbReference type="Proteomes" id="UP001501074">
    <property type="component" value="Unassembled WGS sequence"/>
</dbReference>
<comment type="caution">
    <text evidence="1">The sequence shown here is derived from an EMBL/GenBank/DDBJ whole genome shotgun (WGS) entry which is preliminary data.</text>
</comment>
<dbReference type="Pfam" id="PF11512">
    <property type="entry name" value="Atu4866"/>
    <property type="match status" value="1"/>
</dbReference>
<reference evidence="2" key="1">
    <citation type="journal article" date="2019" name="Int. J. Syst. Evol. Microbiol.">
        <title>The Global Catalogue of Microorganisms (GCM) 10K type strain sequencing project: providing services to taxonomists for standard genome sequencing and annotation.</title>
        <authorList>
            <consortium name="The Broad Institute Genomics Platform"/>
            <consortium name="The Broad Institute Genome Sequencing Center for Infectious Disease"/>
            <person name="Wu L."/>
            <person name="Ma J."/>
        </authorList>
    </citation>
    <scope>NUCLEOTIDE SEQUENCE [LARGE SCALE GENOMIC DNA]</scope>
    <source>
        <strain evidence="2">JCM 16902</strain>
    </source>
</reference>